<dbReference type="Proteomes" id="UP001141961">
    <property type="component" value="Unassembled WGS sequence"/>
</dbReference>
<dbReference type="AlphaFoldDB" id="A0AAW6BAX9"/>
<protein>
    <recommendedName>
        <fullName evidence="5">BppU N-terminal domain-containing protein</fullName>
    </recommendedName>
</protein>
<name>A0AAW6BAX9_LACAM</name>
<dbReference type="EMBL" id="JAOTHD010000021">
    <property type="protein sequence ID" value="MDB6247143.1"/>
    <property type="molecule type" value="Genomic_DNA"/>
</dbReference>
<proteinExistence type="predicted"/>
<organism evidence="3 4">
    <name type="scientific">Lactobacillus amylovorus</name>
    <dbReference type="NCBI Taxonomy" id="1604"/>
    <lineage>
        <taxon>Bacteria</taxon>
        <taxon>Bacillati</taxon>
        <taxon>Bacillota</taxon>
        <taxon>Bacilli</taxon>
        <taxon>Lactobacillales</taxon>
        <taxon>Lactobacillaceae</taxon>
        <taxon>Lactobacillus</taxon>
    </lineage>
</organism>
<evidence type="ECO:0000313" key="4">
    <source>
        <dbReference type="Proteomes" id="UP001141961"/>
    </source>
</evidence>
<dbReference type="RefSeq" id="WP_271326656.1">
    <property type="nucleotide sequence ID" value="NZ_JAOTHC010000001.1"/>
</dbReference>
<feature type="coiled-coil region" evidence="1">
    <location>
        <begin position="245"/>
        <end position="308"/>
    </location>
</feature>
<evidence type="ECO:0008006" key="5">
    <source>
        <dbReference type="Google" id="ProtNLM"/>
    </source>
</evidence>
<accession>A0AAW6BAX9</accession>
<keyword evidence="1" id="KW-0175">Coiled coil</keyword>
<gene>
    <name evidence="3" type="ORF">ODV14_07395</name>
</gene>
<feature type="compositionally biased region" description="Polar residues" evidence="2">
    <location>
        <begin position="528"/>
        <end position="547"/>
    </location>
</feature>
<dbReference type="Gene3D" id="2.60.40.3350">
    <property type="match status" value="1"/>
</dbReference>
<reference evidence="3" key="1">
    <citation type="journal article" date="2022" name="Microorganisms">
        <title>Antibiotic Susceptibility, Resistance Gene Determinants and Corresponding Genomic Regions in Lactobacillus amylovorus Isolates Derived from Wild Boars and Domestic Pigs.</title>
        <authorList>
            <person name="Moravkova M."/>
            <person name="Kostovova I."/>
            <person name="Kavanova K."/>
            <person name="Pechar R."/>
            <person name="Stanek S."/>
            <person name="Brychta A."/>
            <person name="Zeman M."/>
            <person name="Kubasova T."/>
        </authorList>
    </citation>
    <scope>NUCLEOTIDE SEQUENCE</scope>
    <source>
        <strain evidence="3">M597B</strain>
    </source>
</reference>
<reference evidence="3" key="2">
    <citation type="submission" date="2022-10" db="EMBL/GenBank/DDBJ databases">
        <authorList>
            <person name="Kostovova I."/>
            <person name="Moravkova M."/>
            <person name="Pechar R."/>
        </authorList>
    </citation>
    <scope>NUCLEOTIDE SEQUENCE</scope>
    <source>
        <strain evidence="3">M597B</strain>
    </source>
</reference>
<evidence type="ECO:0000313" key="3">
    <source>
        <dbReference type="EMBL" id="MDB6247143.1"/>
    </source>
</evidence>
<sequence>MSLHPITLETDKSITSIISEPEVLGQSEKGQVLEVSVLNSSQEPYDLSAENLSITFGENKAGGRMILDKGTANDADSGHFEITDAKNGKFNYTLCSACYEASGNAWFEIYIGDKFVDSTERFRIEVQESQRINMQNNNYVSDMAAMEDHFNASLDKYADSLKDLTTVTDNAKNQAQAEIDQIKTQITNYSKQFADITAEWTTQKQKIQDEADAQVASLKNADKDALDSAIQNINTQKDAALDQANKSFTQKLADLQSDYDNWKDKTVADFKAMVDPIKQQITQNNTKLDQANAKMDDFSKELQKAETEFNSVDFTKFAKLTDLANYYTKADTYNRTELDQKIDNAGKVKTVDGNSPDSNGNVASKAVIYCDSPQAAYDASTTDKFHLYAYDMNNEAAEGYVAGQRVTIETLHNDIQTLQSQMSSKANTSDLANLGKVKTVNGNSPDSNGNVNVPAPDLSGYATKSDLATAGKMKTISVNGGAKVAPDANGNANITVATVDISGKADKTDITNLSERITALENKKPIKASSQDDAVAKSQNSSNEYYW</sequence>
<evidence type="ECO:0000256" key="1">
    <source>
        <dbReference type="SAM" id="Coils"/>
    </source>
</evidence>
<feature type="region of interest" description="Disordered" evidence="2">
    <location>
        <begin position="524"/>
        <end position="547"/>
    </location>
</feature>
<evidence type="ECO:0000256" key="2">
    <source>
        <dbReference type="SAM" id="MobiDB-lite"/>
    </source>
</evidence>
<comment type="caution">
    <text evidence="3">The sequence shown here is derived from an EMBL/GenBank/DDBJ whole genome shotgun (WGS) entry which is preliminary data.</text>
</comment>